<dbReference type="Proteomes" id="UP000236621">
    <property type="component" value="Unassembled WGS sequence"/>
</dbReference>
<dbReference type="OrthoDB" id="10264449at2759"/>
<gene>
    <name evidence="2" type="ORF">TCAP_03233</name>
</gene>
<feature type="region of interest" description="Disordered" evidence="1">
    <location>
        <begin position="614"/>
        <end position="638"/>
    </location>
</feature>
<name>A0A2K3QH39_9HYPO</name>
<dbReference type="STRING" id="45235.A0A2K3QH39"/>
<protein>
    <recommendedName>
        <fullName evidence="4">SnoaL-like domain-containing protein</fullName>
    </recommendedName>
</protein>
<dbReference type="EMBL" id="NRSZ01000493">
    <property type="protein sequence ID" value="PNY26839.1"/>
    <property type="molecule type" value="Genomic_DNA"/>
</dbReference>
<proteinExistence type="predicted"/>
<dbReference type="SUPFAM" id="SSF54427">
    <property type="entry name" value="NTF2-like"/>
    <property type="match status" value="1"/>
</dbReference>
<reference evidence="2 3" key="1">
    <citation type="submission" date="2017-08" db="EMBL/GenBank/DDBJ databases">
        <title>Harnessing the power of phylogenomics to disentangle the directionality and signatures of interkingdom host jumping in the parasitic fungal genus Tolypocladium.</title>
        <authorList>
            <person name="Quandt C.A."/>
            <person name="Patterson W."/>
            <person name="Spatafora J.W."/>
        </authorList>
    </citation>
    <scope>NUCLEOTIDE SEQUENCE [LARGE SCALE GENOMIC DNA]</scope>
    <source>
        <strain evidence="2 3">CBS 113982</strain>
    </source>
</reference>
<organism evidence="2 3">
    <name type="scientific">Tolypocladium capitatum</name>
    <dbReference type="NCBI Taxonomy" id="45235"/>
    <lineage>
        <taxon>Eukaryota</taxon>
        <taxon>Fungi</taxon>
        <taxon>Dikarya</taxon>
        <taxon>Ascomycota</taxon>
        <taxon>Pezizomycotina</taxon>
        <taxon>Sordariomycetes</taxon>
        <taxon>Hypocreomycetidae</taxon>
        <taxon>Hypocreales</taxon>
        <taxon>Ophiocordycipitaceae</taxon>
        <taxon>Tolypocladium</taxon>
    </lineage>
</organism>
<evidence type="ECO:0000313" key="3">
    <source>
        <dbReference type="Proteomes" id="UP000236621"/>
    </source>
</evidence>
<dbReference type="AlphaFoldDB" id="A0A2K3QH39"/>
<dbReference type="Gene3D" id="3.10.450.50">
    <property type="match status" value="1"/>
</dbReference>
<keyword evidence="3" id="KW-1185">Reference proteome</keyword>
<evidence type="ECO:0008006" key="4">
    <source>
        <dbReference type="Google" id="ProtNLM"/>
    </source>
</evidence>
<evidence type="ECO:0000256" key="1">
    <source>
        <dbReference type="SAM" id="MobiDB-lite"/>
    </source>
</evidence>
<comment type="caution">
    <text evidence="2">The sequence shown here is derived from an EMBL/GenBank/DDBJ whole genome shotgun (WGS) entry which is preliminary data.</text>
</comment>
<accession>A0A2K3QH39</accession>
<dbReference type="InterPro" id="IPR032710">
    <property type="entry name" value="NTF2-like_dom_sf"/>
</dbReference>
<sequence length="704" mass="74158">MGSPRMASKMAGMARLTVGSCVWKSLASGFTGFINDTRTPDDRRALSALLGAGRGGRLGAAVDEAAASLAGLVRGAGARADANAAVELSTAVGRAVGVAEALAGDELTTVAVAKMPSVAAFPDLAVSGFSARPVADFGDGGARGGTAGSATNGAASCDSCCGTSGATWGEQSRFGEKSRFGGRAALPVPKLRAPAGWSITRWAEAAEAAKPGLGVFPGACKRQPDVTHVTDARPAASQRRCRRWLPITGRPTAHSASAGLLSATAISLKHIMSRFTLTKAHVLRAFAPLAETRDAAVRERFFRESVAPDVTWTIAGSAHSLAGTRRSLRAHADATFDRLGKKLRGPIRFTVTRVLIDAEPTGDGGCWACVETLGEATRKTGEPYNNEYVWLTRWDAEGRIVEAPLNPWLCPSRLRECGNAARGNADRRIDLLTLCPSVPAASDVATLVTWILSPCTACQSELGASTPRRSGETPPSRRRGLGTEIFQSAEFTLGFCFHGASRPMALHPATDRRVDLLAAGRLREGFGLLDRFPPGLNCPWLPPKAERMKKRQEQQLGGSMLATSVLDDDDNPEVESTIDNVPSQASRGASIQEASTIVAPDGNPGHRARRLGAGVNRGPRARGPASLGQPSSAVSPCPRRCSTHVWAAVENEQMSLDGRNHSFAAVVKGKNLTTPNTTPNVSMRLCLIVDKRADVEMRALEAAT</sequence>
<evidence type="ECO:0000313" key="2">
    <source>
        <dbReference type="EMBL" id="PNY26839.1"/>
    </source>
</evidence>